<comment type="subcellular location">
    <subcellularLocation>
        <location evidence="2 10">Secreted</location>
    </subcellularLocation>
</comment>
<dbReference type="Proteomes" id="UP001465668">
    <property type="component" value="Unassembled WGS sequence"/>
</dbReference>
<dbReference type="InterPro" id="IPR009939">
    <property type="entry name" value="Chitosanase_fungal"/>
</dbReference>
<evidence type="ECO:0000256" key="8">
    <source>
        <dbReference type="ARBA" id="ARBA00023295"/>
    </source>
</evidence>
<dbReference type="Pfam" id="PF07335">
    <property type="entry name" value="Glyco_hydro_75"/>
    <property type="match status" value="2"/>
</dbReference>
<evidence type="ECO:0000256" key="2">
    <source>
        <dbReference type="ARBA" id="ARBA00004613"/>
    </source>
</evidence>
<reference evidence="11 12" key="1">
    <citation type="submission" date="2024-02" db="EMBL/GenBank/DDBJ databases">
        <title>First draft genome assembly of two strains of Seiridium cardinale.</title>
        <authorList>
            <person name="Emiliani G."/>
            <person name="Scali E."/>
        </authorList>
    </citation>
    <scope>NUCLEOTIDE SEQUENCE [LARGE SCALE GENOMIC DNA]</scope>
    <source>
        <strain evidence="11 12">BM-138-000479</strain>
    </source>
</reference>
<sequence>MRAQQVVVIGSLVFWPWVWARSNIVPANVKDFYNGLVRNKTCTNKLATGFYSTGRGKNSSHHTAFSYCGDHLGDYNVVYIQGNNGLLADMGVDCDGVIQRSPENDRRCDSSPERSSRTAFREIIQGYRKGIRDLDPYIHSYVVLGNDGSKHGGITFDPTEYGIDPLSLVAVVCNDKLVCVLASLPMPRVLENCSQITLLTFHAKQFYGVWGDEYGGRKPMVGQSSLSLATACFDRGMNGNNGHETNDVLYVAFPGKNAVPGADGAAWSARTWIDFHESIATLGDRLVQRIPGASNWTRPALQKNRAEKLMLK</sequence>
<comment type="function">
    <text evidence="10">Chitosanase catalyzing the endo-type cleavage of chitosan, the deacylated form of chitin. Chitosanase may be crucial in the degradation of the deacetylated portion of chitin in the fungal cell wall.</text>
</comment>
<dbReference type="EC" id="3.2.1.132" evidence="10"/>
<evidence type="ECO:0000256" key="6">
    <source>
        <dbReference type="ARBA" id="ARBA00022801"/>
    </source>
</evidence>
<evidence type="ECO:0000256" key="4">
    <source>
        <dbReference type="ARBA" id="ARBA00022525"/>
    </source>
</evidence>
<keyword evidence="6 10" id="KW-0378">Hydrolase</keyword>
<keyword evidence="4" id="KW-0964">Secreted</keyword>
<name>A0ABR2XCP2_9PEZI</name>
<evidence type="ECO:0000256" key="7">
    <source>
        <dbReference type="ARBA" id="ARBA00023277"/>
    </source>
</evidence>
<organism evidence="11 12">
    <name type="scientific">Seiridium cardinale</name>
    <dbReference type="NCBI Taxonomy" id="138064"/>
    <lineage>
        <taxon>Eukaryota</taxon>
        <taxon>Fungi</taxon>
        <taxon>Dikarya</taxon>
        <taxon>Ascomycota</taxon>
        <taxon>Pezizomycotina</taxon>
        <taxon>Sordariomycetes</taxon>
        <taxon>Xylariomycetidae</taxon>
        <taxon>Amphisphaeriales</taxon>
        <taxon>Sporocadaceae</taxon>
        <taxon>Seiridium</taxon>
    </lineage>
</organism>
<proteinExistence type="inferred from homology"/>
<gene>
    <name evidence="11" type="ORF">SCAR479_11762</name>
</gene>
<comment type="caution">
    <text evidence="11">The sequence shown here is derived from an EMBL/GenBank/DDBJ whole genome shotgun (WGS) entry which is preliminary data.</text>
</comment>
<evidence type="ECO:0000256" key="9">
    <source>
        <dbReference type="ARBA" id="ARBA00023326"/>
    </source>
</evidence>
<evidence type="ECO:0000256" key="5">
    <source>
        <dbReference type="ARBA" id="ARBA00022729"/>
    </source>
</evidence>
<protein>
    <recommendedName>
        <fullName evidence="10">Endo-chitosanase</fullName>
        <ecNumber evidence="10">3.2.1.132</ecNumber>
    </recommendedName>
</protein>
<keyword evidence="7" id="KW-0119">Carbohydrate metabolism</keyword>
<evidence type="ECO:0000313" key="12">
    <source>
        <dbReference type="Proteomes" id="UP001465668"/>
    </source>
</evidence>
<evidence type="ECO:0000256" key="3">
    <source>
        <dbReference type="ARBA" id="ARBA00007799"/>
    </source>
</evidence>
<dbReference type="PANTHER" id="PTHR42061:SF6">
    <property type="entry name" value="ENDO-CHITOSANASE"/>
    <property type="match status" value="1"/>
</dbReference>
<keyword evidence="8 10" id="KW-0326">Glycosidase</keyword>
<keyword evidence="12" id="KW-1185">Reference proteome</keyword>
<keyword evidence="5 10" id="KW-0732">Signal</keyword>
<evidence type="ECO:0000256" key="10">
    <source>
        <dbReference type="RuleBase" id="RU361208"/>
    </source>
</evidence>
<evidence type="ECO:0000256" key="1">
    <source>
        <dbReference type="ARBA" id="ARBA00000405"/>
    </source>
</evidence>
<comment type="similarity">
    <text evidence="3 10">Belongs to the glycosyl hydrolase 75 family.</text>
</comment>
<evidence type="ECO:0000313" key="11">
    <source>
        <dbReference type="EMBL" id="KAK9771558.1"/>
    </source>
</evidence>
<keyword evidence="9 10" id="KW-0624">Polysaccharide degradation</keyword>
<dbReference type="EMBL" id="JARVKM010000073">
    <property type="protein sequence ID" value="KAK9771558.1"/>
    <property type="molecule type" value="Genomic_DNA"/>
</dbReference>
<feature type="chain" id="PRO_5044991003" description="Endo-chitosanase" evidence="10">
    <location>
        <begin position="21"/>
        <end position="312"/>
    </location>
</feature>
<dbReference type="PANTHER" id="PTHR42061">
    <property type="entry name" value="ENDO-CHITOSANASE"/>
    <property type="match status" value="1"/>
</dbReference>
<comment type="catalytic activity">
    <reaction evidence="1 10">
        <text>Endohydrolysis of beta-(1-&gt;4)-linkages between D-glucosamine residues in a partly acetylated chitosan.</text>
        <dbReference type="EC" id="3.2.1.132"/>
    </reaction>
</comment>
<accession>A0ABR2XCP2</accession>
<feature type="signal peptide" evidence="10">
    <location>
        <begin position="1"/>
        <end position="20"/>
    </location>
</feature>